<evidence type="ECO:0000256" key="7">
    <source>
        <dbReference type="PROSITE-ProRule" id="PRU00042"/>
    </source>
</evidence>
<dbReference type="OrthoDB" id="6077919at2759"/>
<protein>
    <submittedName>
        <fullName evidence="11">LAME_0A04368g1_1</fullName>
    </submittedName>
</protein>
<dbReference type="EMBL" id="LT598483">
    <property type="protein sequence ID" value="SCU78399.1"/>
    <property type="molecule type" value="Genomic_DNA"/>
</dbReference>
<evidence type="ECO:0000313" key="12">
    <source>
        <dbReference type="Proteomes" id="UP000191144"/>
    </source>
</evidence>
<dbReference type="SUPFAM" id="SSF57667">
    <property type="entry name" value="beta-beta-alpha zinc fingers"/>
    <property type="match status" value="1"/>
</dbReference>
<feature type="transmembrane region" description="Helical" evidence="9">
    <location>
        <begin position="704"/>
        <end position="721"/>
    </location>
</feature>
<dbReference type="PANTHER" id="PTHR40626:SF13">
    <property type="entry name" value="RESPIRATION FACTOR 2-RELATED"/>
    <property type="match status" value="1"/>
</dbReference>
<evidence type="ECO:0000256" key="2">
    <source>
        <dbReference type="ARBA" id="ARBA00022723"/>
    </source>
</evidence>
<dbReference type="PANTHER" id="PTHR40626">
    <property type="entry name" value="MIP31509P"/>
    <property type="match status" value="1"/>
</dbReference>
<dbReference type="Pfam" id="PF00096">
    <property type="entry name" value="zf-C2H2"/>
    <property type="match status" value="1"/>
</dbReference>
<feature type="domain" description="C2H2-type" evidence="10">
    <location>
        <begin position="128"/>
        <end position="156"/>
    </location>
</feature>
<evidence type="ECO:0000256" key="4">
    <source>
        <dbReference type="ARBA" id="ARBA00022771"/>
    </source>
</evidence>
<keyword evidence="3" id="KW-0677">Repeat</keyword>
<dbReference type="GO" id="GO:0005634">
    <property type="term" value="C:nucleus"/>
    <property type="evidence" value="ECO:0007669"/>
    <property type="project" value="UniProtKB-SubCell"/>
</dbReference>
<proteinExistence type="predicted"/>
<dbReference type="GO" id="GO:0008270">
    <property type="term" value="F:zinc ion binding"/>
    <property type="evidence" value="ECO:0007669"/>
    <property type="project" value="UniProtKB-KW"/>
</dbReference>
<dbReference type="GO" id="GO:0000785">
    <property type="term" value="C:chromatin"/>
    <property type="evidence" value="ECO:0007669"/>
    <property type="project" value="TreeGrafter"/>
</dbReference>
<dbReference type="AlphaFoldDB" id="A0A1G4INW8"/>
<dbReference type="Gene3D" id="3.30.160.60">
    <property type="entry name" value="Classic Zinc Finger"/>
    <property type="match status" value="2"/>
</dbReference>
<sequence length="1209" mass="136254">MFVARSSQQAAQSSANVDEKIPTISGVGSPTVVSSSASTPSGNPHHLAAANSATSLHTSASASSSLSSPSTIITNTTTATTTLPIPKKSRAIKTDRPRPFLCAICTRGFARQEHLKRHQRAHTNEKPFLCAFCGRCFARRDLVLRHQQKLHPSLTDSGASTNAGSSGRGHPGPSDSKHHLNDEHIITISGNKQTMLPMPRKDGKTGTGSENGSLHFPASLPTTISSRSGSGSGSGTNSGSGSGASSSPYVSAEVDPEERHHKRKRHASFSAASAITYTQNKDAPAIIEHEIPDIPHQVGFSTPQLSAQELVEKALESGVDFEMLPFPPLLDLPDAIVNHSSNSHTQLQHMSSVPPEVPGRPLFSQRHKLVDENLGHYPNSSPNVRSTFAATAPLLSDFLQMGSSVGGAGGYTGYLPTDYNLDYFTYDSSSDQPQTTPLNAIAEQAPSSIVQSQREQPNGREPWLSEFINIHVDGNFKVDVNDFNEIGFAYTNSDVTTNNSTPMVNISSPMNKIDDKPVLSFSPIASESYIESAPKNLKAVKTDTSANVSGKYHRKADIPLLFKSRQIDLFKKIMENQNDYNTSIQDNYQQARKPYKKGTRLYFFTEDLRNHILKSNNLSADQFPTLEELNTYVNLYQDEFHRFFGFIHLHSIRPSTDSYFFLLSIAMIGALYGFHSSHALLLFNICRFRIREYLERTSGHHEKLPLWLIQSTVLLIFIGIFNNDVSFTLIVNTQIRSLIELVKIMQLNMPLETFINPPIKSDHILDYQDNPQLLEQKRQEYNTPEQIERNYYYFVHAQSRIRTCHTILLISNLFNSLVGLDCCFHSIDLKCGIPCYREDLYFCETPTEWASLLHAYHIALDSKFSLIELSNGGESYKNCLIYLTNGYQFFYENKKVSFKTLLSLLISIHEKIFIERYNMRNETNERIADVKWRMNSRPIIESLLKYWEALYLKNGGVIIANEGNIAFINSNPSLRLIIPLLNFAKIRKCLRITHIMKKIWFKDWEGMNSDLENIRDWEVLREATDYALNIVKFWVDTVFIVNNAEKTSLRTPIFSITCIFTSILIIAEYLKRIETWAQKYRDPNTTDFLKAVDRTLWLKSEQILKKVEEHLLPKGYNMQSYAEFLRLQANGALDVEVLDDNLARKAMNPNTAINETVDLILRARLPSRSLYLGVRILGDAPIWPIALLFAHALQSRAIFNLANSYLRRQ</sequence>
<organism evidence="11 12">
    <name type="scientific">Lachancea meyersii CBS 8951</name>
    <dbReference type="NCBI Taxonomy" id="1266667"/>
    <lineage>
        <taxon>Eukaryota</taxon>
        <taxon>Fungi</taxon>
        <taxon>Dikarya</taxon>
        <taxon>Ascomycota</taxon>
        <taxon>Saccharomycotina</taxon>
        <taxon>Saccharomycetes</taxon>
        <taxon>Saccharomycetales</taxon>
        <taxon>Saccharomycetaceae</taxon>
        <taxon>Lachancea</taxon>
    </lineage>
</organism>
<dbReference type="InterPro" id="IPR013087">
    <property type="entry name" value="Znf_C2H2_type"/>
</dbReference>
<feature type="transmembrane region" description="Helical" evidence="9">
    <location>
        <begin position="659"/>
        <end position="683"/>
    </location>
</feature>
<evidence type="ECO:0000259" key="10">
    <source>
        <dbReference type="PROSITE" id="PS50157"/>
    </source>
</evidence>
<dbReference type="PROSITE" id="PS00028">
    <property type="entry name" value="ZINC_FINGER_C2H2_1"/>
    <property type="match status" value="2"/>
</dbReference>
<dbReference type="SMART" id="SM00355">
    <property type="entry name" value="ZnF_C2H2"/>
    <property type="match status" value="2"/>
</dbReference>
<name>A0A1G4INW8_9SACH</name>
<dbReference type="CDD" id="cd12148">
    <property type="entry name" value="fungal_TF_MHR"/>
    <property type="match status" value="1"/>
</dbReference>
<keyword evidence="5" id="KW-0862">Zinc</keyword>
<keyword evidence="9" id="KW-0812">Transmembrane</keyword>
<dbReference type="InterPro" id="IPR051059">
    <property type="entry name" value="VerF-like"/>
</dbReference>
<dbReference type="PROSITE" id="PS50157">
    <property type="entry name" value="ZINC_FINGER_C2H2_2"/>
    <property type="match status" value="2"/>
</dbReference>
<keyword evidence="4 7" id="KW-0863">Zinc-finger</keyword>
<dbReference type="FunFam" id="3.30.160.60:FF:000145">
    <property type="entry name" value="Zinc finger protein 574"/>
    <property type="match status" value="1"/>
</dbReference>
<feature type="region of interest" description="Disordered" evidence="8">
    <location>
        <begin position="1"/>
        <end position="54"/>
    </location>
</feature>
<dbReference type="GO" id="GO:0000981">
    <property type="term" value="F:DNA-binding transcription factor activity, RNA polymerase II-specific"/>
    <property type="evidence" value="ECO:0007669"/>
    <property type="project" value="InterPro"/>
</dbReference>
<evidence type="ECO:0000313" key="11">
    <source>
        <dbReference type="EMBL" id="SCU78399.1"/>
    </source>
</evidence>
<gene>
    <name evidence="11" type="ORF">LAME_0A04368G</name>
</gene>
<evidence type="ECO:0000256" key="8">
    <source>
        <dbReference type="SAM" id="MobiDB-lite"/>
    </source>
</evidence>
<evidence type="ECO:0000256" key="3">
    <source>
        <dbReference type="ARBA" id="ARBA00022737"/>
    </source>
</evidence>
<evidence type="ECO:0000256" key="6">
    <source>
        <dbReference type="ARBA" id="ARBA00023242"/>
    </source>
</evidence>
<evidence type="ECO:0000256" key="5">
    <source>
        <dbReference type="ARBA" id="ARBA00022833"/>
    </source>
</evidence>
<dbReference type="Proteomes" id="UP000191144">
    <property type="component" value="Chromosome A"/>
</dbReference>
<comment type="subcellular location">
    <subcellularLocation>
        <location evidence="1">Nucleus</location>
    </subcellularLocation>
</comment>
<feature type="compositionally biased region" description="Low complexity" evidence="8">
    <location>
        <begin position="23"/>
        <end position="54"/>
    </location>
</feature>
<reference evidence="12" key="1">
    <citation type="submission" date="2016-03" db="EMBL/GenBank/DDBJ databases">
        <authorList>
            <person name="Devillers Hugo."/>
        </authorList>
    </citation>
    <scope>NUCLEOTIDE SEQUENCE [LARGE SCALE GENOMIC DNA]</scope>
</reference>
<feature type="compositionally biased region" description="Gly residues" evidence="8">
    <location>
        <begin position="230"/>
        <end position="242"/>
    </location>
</feature>
<feature type="compositionally biased region" description="Polar residues" evidence="8">
    <location>
        <begin position="154"/>
        <end position="165"/>
    </location>
</feature>
<accession>A0A1G4INW8</accession>
<dbReference type="FunFam" id="3.30.160.60:FF:002058">
    <property type="entry name" value="YML081W-like protein"/>
    <property type="match status" value="1"/>
</dbReference>
<evidence type="ECO:0000256" key="9">
    <source>
        <dbReference type="SAM" id="Phobius"/>
    </source>
</evidence>
<keyword evidence="2" id="KW-0479">Metal-binding</keyword>
<keyword evidence="9" id="KW-0472">Membrane</keyword>
<feature type="compositionally biased region" description="Basic and acidic residues" evidence="8">
    <location>
        <begin position="175"/>
        <end position="185"/>
    </location>
</feature>
<feature type="compositionally biased region" description="Low complexity" evidence="8">
    <location>
        <begin position="1"/>
        <end position="15"/>
    </location>
</feature>
<keyword evidence="9" id="KW-1133">Transmembrane helix</keyword>
<feature type="region of interest" description="Disordered" evidence="8">
    <location>
        <begin position="150"/>
        <end position="275"/>
    </location>
</feature>
<keyword evidence="12" id="KW-1185">Reference proteome</keyword>
<feature type="domain" description="C2H2-type" evidence="10">
    <location>
        <begin position="100"/>
        <end position="127"/>
    </location>
</feature>
<dbReference type="GO" id="GO:0000978">
    <property type="term" value="F:RNA polymerase II cis-regulatory region sequence-specific DNA binding"/>
    <property type="evidence" value="ECO:0007669"/>
    <property type="project" value="InterPro"/>
</dbReference>
<evidence type="ECO:0000256" key="1">
    <source>
        <dbReference type="ARBA" id="ARBA00004123"/>
    </source>
</evidence>
<dbReference type="InterPro" id="IPR036236">
    <property type="entry name" value="Znf_C2H2_sf"/>
</dbReference>
<keyword evidence="6" id="KW-0539">Nucleus</keyword>